<proteinExistence type="predicted"/>
<reference evidence="1 2" key="1">
    <citation type="submission" date="2016-11" db="EMBL/GenBank/DDBJ databases">
        <title>Complete genome sequence of Streptomyces niveus SCSIO 3406.</title>
        <authorList>
            <person name="Zhu Q."/>
            <person name="Cheng W."/>
            <person name="Song Y."/>
            <person name="Li Q."/>
            <person name="Ju J."/>
        </authorList>
    </citation>
    <scope>NUCLEOTIDE SEQUENCE [LARGE SCALE GENOMIC DNA]</scope>
    <source>
        <strain evidence="1 2">SCSIO 3406</strain>
    </source>
</reference>
<keyword evidence="2" id="KW-1185">Reference proteome</keyword>
<evidence type="ECO:0000313" key="1">
    <source>
        <dbReference type="EMBL" id="AQU70150.1"/>
    </source>
</evidence>
<evidence type="ECO:0000313" key="2">
    <source>
        <dbReference type="Proteomes" id="UP000189677"/>
    </source>
</evidence>
<dbReference type="EMBL" id="CP018047">
    <property type="protein sequence ID" value="AQU70150.1"/>
    <property type="molecule type" value="Genomic_DNA"/>
</dbReference>
<accession>A0A1U9R152</accession>
<dbReference type="AlphaFoldDB" id="A0A1U9R152"/>
<organism evidence="1 2">
    <name type="scientific">Streptomyces niveus</name>
    <name type="common">Streptomyces spheroides</name>
    <dbReference type="NCBI Taxonomy" id="193462"/>
    <lineage>
        <taxon>Bacteria</taxon>
        <taxon>Bacillati</taxon>
        <taxon>Actinomycetota</taxon>
        <taxon>Actinomycetes</taxon>
        <taxon>Kitasatosporales</taxon>
        <taxon>Streptomycetaceae</taxon>
        <taxon>Streptomyces</taxon>
    </lineage>
</organism>
<protein>
    <recommendedName>
        <fullName evidence="3">RNA polymerase sigma factor 70 region 4 type 2 domain-containing protein</fullName>
    </recommendedName>
</protein>
<dbReference type="Gene3D" id="1.20.140.160">
    <property type="match status" value="1"/>
</dbReference>
<gene>
    <name evidence="1" type="ORF">BBN63_32210</name>
</gene>
<sequence>MKMTMCESARPDAGREMEHQLSLTYGAFCRDRWRVYRRFCTASTGSASAGAEIARGALRELAPKWPMALRSSSPAAVAWELLSTKSHTRRTESVRCLHRMLLPREADALLLRYRLGLSSQQAGAAMGLGPAEFTLLQTRALSNVTARLDFLDMPMSHAVTHARGVRRGTGWPGGG</sequence>
<name>A0A1U9R152_STRNV</name>
<evidence type="ECO:0008006" key="3">
    <source>
        <dbReference type="Google" id="ProtNLM"/>
    </source>
</evidence>
<dbReference type="Proteomes" id="UP000189677">
    <property type="component" value="Chromosome"/>
</dbReference>
<dbReference type="KEGG" id="snw:BBN63_32210"/>